<feature type="domain" description="Tyr recombinase" evidence="3">
    <location>
        <begin position="157"/>
        <end position="328"/>
    </location>
</feature>
<protein>
    <submittedName>
        <fullName evidence="4">Site-specific integrase</fullName>
    </submittedName>
</protein>
<evidence type="ECO:0000259" key="3">
    <source>
        <dbReference type="PROSITE" id="PS51898"/>
    </source>
</evidence>
<dbReference type="GeneID" id="89490922"/>
<accession>A0ABU2IZJ8</accession>
<dbReference type="Pfam" id="PF00589">
    <property type="entry name" value="Phage_integrase"/>
    <property type="match status" value="1"/>
</dbReference>
<dbReference type="RefSeq" id="WP_272671638.1">
    <property type="nucleotide sequence ID" value="NZ_CP145912.1"/>
</dbReference>
<evidence type="ECO:0000256" key="2">
    <source>
        <dbReference type="ARBA" id="ARBA00023172"/>
    </source>
</evidence>
<evidence type="ECO:0000256" key="1">
    <source>
        <dbReference type="ARBA" id="ARBA00022908"/>
    </source>
</evidence>
<evidence type="ECO:0000313" key="4">
    <source>
        <dbReference type="EMBL" id="MDT0134498.1"/>
    </source>
</evidence>
<organism evidence="4 5">
    <name type="scientific">Providencia huaxiensis</name>
    <dbReference type="NCBI Taxonomy" id="2027290"/>
    <lineage>
        <taxon>Bacteria</taxon>
        <taxon>Pseudomonadati</taxon>
        <taxon>Pseudomonadota</taxon>
        <taxon>Gammaproteobacteria</taxon>
        <taxon>Enterobacterales</taxon>
        <taxon>Morganellaceae</taxon>
        <taxon>Providencia</taxon>
    </lineage>
</organism>
<evidence type="ECO:0000313" key="5">
    <source>
        <dbReference type="Proteomes" id="UP001252207"/>
    </source>
</evidence>
<dbReference type="InterPro" id="IPR002104">
    <property type="entry name" value="Integrase_catalytic"/>
</dbReference>
<proteinExistence type="predicted"/>
<dbReference type="SUPFAM" id="SSF56349">
    <property type="entry name" value="DNA breaking-rejoining enzymes"/>
    <property type="match status" value="1"/>
</dbReference>
<dbReference type="InterPro" id="IPR011010">
    <property type="entry name" value="DNA_brk_join_enz"/>
</dbReference>
<dbReference type="PROSITE" id="PS51898">
    <property type="entry name" value="TYR_RECOMBINASE"/>
    <property type="match status" value="1"/>
</dbReference>
<dbReference type="InterPro" id="IPR050090">
    <property type="entry name" value="Tyrosine_recombinase_XerCD"/>
</dbReference>
<reference evidence="4 5" key="1">
    <citation type="submission" date="2022-06" db="EMBL/GenBank/DDBJ databases">
        <title>Chromosome and plasmid sequencings of Enterobacteriales species co-exiting double carbapenemases.</title>
        <authorList>
            <person name="Fu Y."/>
        </authorList>
    </citation>
    <scope>NUCLEOTIDE SEQUENCE [LARGE SCALE GENOMIC DNA]</scope>
    <source>
        <strain evidence="4 5">21030615019</strain>
    </source>
</reference>
<dbReference type="PANTHER" id="PTHR30349">
    <property type="entry name" value="PHAGE INTEGRASE-RELATED"/>
    <property type="match status" value="1"/>
</dbReference>
<dbReference type="EMBL" id="JANAVW010000001">
    <property type="protein sequence ID" value="MDT0134498.1"/>
    <property type="molecule type" value="Genomic_DNA"/>
</dbReference>
<dbReference type="CDD" id="cd00796">
    <property type="entry name" value="INT_Rci_Hp1_C"/>
    <property type="match status" value="1"/>
</dbReference>
<gene>
    <name evidence="4" type="ORF">NLX89_14235</name>
</gene>
<keyword evidence="1" id="KW-0229">DNA integration</keyword>
<dbReference type="Gene3D" id="1.10.443.10">
    <property type="entry name" value="Intergrase catalytic core"/>
    <property type="match status" value="1"/>
</dbReference>
<keyword evidence="2" id="KW-0233">DNA recombination</keyword>
<comment type="caution">
    <text evidence="4">The sequence shown here is derived from an EMBL/GenBank/DDBJ whole genome shotgun (WGS) entry which is preliminary data.</text>
</comment>
<name>A0ABU2IZJ8_9GAMM</name>
<dbReference type="PANTHER" id="PTHR30349:SF64">
    <property type="entry name" value="PROPHAGE INTEGRASE INTD-RELATED"/>
    <property type="match status" value="1"/>
</dbReference>
<dbReference type="Proteomes" id="UP001252207">
    <property type="component" value="Unassembled WGS sequence"/>
</dbReference>
<dbReference type="InterPro" id="IPR013762">
    <property type="entry name" value="Integrase-like_cat_sf"/>
</dbReference>
<keyword evidence="5" id="KW-1185">Reference proteome</keyword>
<sequence>MPIYKRGKKYWVDIATPSGERVRKSTGTEEKVKAQEYHDKLKHELWQVDKLNKVPDRSFEEMMNLILQDSDGQASYETKLAHAEYFQSIFKGRKISTITSDEISNSLPVYSQMTKGKVSNATRNRYRSFIIRAFSLAHKMGWLTTSLYIPKMKEPKARVRWLLPEEADELLSKISIQWMNDLVTVALMTGMRKSEILTLTWKNVDLVNRTAYITADNAKSGVARSVPLNDDAVYVLTRMHGERISNWVFSNKNGTRRTNYYREHYDKAKKDAGIVNFTFHDLRHTWASWHAQSGTPLMVLKEMGGWETLEMVQKYAHFSGQHLTKYSSNVTISTQSNNEARKKPHLTLLTG</sequence>